<evidence type="ECO:0000313" key="3">
    <source>
        <dbReference type="Proteomes" id="UP000318017"/>
    </source>
</evidence>
<feature type="compositionally biased region" description="Pro residues" evidence="1">
    <location>
        <begin position="185"/>
        <end position="194"/>
    </location>
</feature>
<dbReference type="OrthoDB" id="277538at2"/>
<feature type="region of interest" description="Disordered" evidence="1">
    <location>
        <begin position="164"/>
        <end position="194"/>
    </location>
</feature>
<gene>
    <name evidence="2" type="ORF">Q31a_26080</name>
</gene>
<evidence type="ECO:0000313" key="2">
    <source>
        <dbReference type="EMBL" id="QDV24292.1"/>
    </source>
</evidence>
<organism evidence="2 3">
    <name type="scientific">Aureliella helgolandensis</name>
    <dbReference type="NCBI Taxonomy" id="2527968"/>
    <lineage>
        <taxon>Bacteria</taxon>
        <taxon>Pseudomonadati</taxon>
        <taxon>Planctomycetota</taxon>
        <taxon>Planctomycetia</taxon>
        <taxon>Pirellulales</taxon>
        <taxon>Pirellulaceae</taxon>
        <taxon>Aureliella</taxon>
    </lineage>
</organism>
<proteinExistence type="predicted"/>
<dbReference type="KEGG" id="ahel:Q31a_26080"/>
<keyword evidence="3" id="KW-1185">Reference proteome</keyword>
<evidence type="ECO:0008006" key="4">
    <source>
        <dbReference type="Google" id="ProtNLM"/>
    </source>
</evidence>
<dbReference type="RefSeq" id="WP_145077815.1">
    <property type="nucleotide sequence ID" value="NZ_CP036298.1"/>
</dbReference>
<protein>
    <recommendedName>
        <fullName evidence="4">Chromosome partition protein Smc</fullName>
    </recommendedName>
</protein>
<dbReference type="EMBL" id="CP036298">
    <property type="protein sequence ID" value="QDV24292.1"/>
    <property type="molecule type" value="Genomic_DNA"/>
</dbReference>
<sequence>MADNADVRSVEQLERFGEATARFRSQLSKELENLHVEIRRLTLWITSEARNYWGDQLVLSRRKLSEAQDALTRCMSYVRESERRPCTDEKKRVRLAEDRRATCEQKVRLADAAASHWQREQTKNRSKTQRCQELAESDLLLALNQLNDQIAQLKTYAGLRTAAFSSTAPAPPPTEGPKNAGEPGGTPPEPLPPP</sequence>
<dbReference type="Proteomes" id="UP000318017">
    <property type="component" value="Chromosome"/>
</dbReference>
<name>A0A518G6S6_9BACT</name>
<evidence type="ECO:0000256" key="1">
    <source>
        <dbReference type="SAM" id="MobiDB-lite"/>
    </source>
</evidence>
<accession>A0A518G6S6</accession>
<dbReference type="AlphaFoldDB" id="A0A518G6S6"/>
<reference evidence="2 3" key="1">
    <citation type="submission" date="2019-02" db="EMBL/GenBank/DDBJ databases">
        <title>Deep-cultivation of Planctomycetes and their phenomic and genomic characterization uncovers novel biology.</title>
        <authorList>
            <person name="Wiegand S."/>
            <person name="Jogler M."/>
            <person name="Boedeker C."/>
            <person name="Pinto D."/>
            <person name="Vollmers J."/>
            <person name="Rivas-Marin E."/>
            <person name="Kohn T."/>
            <person name="Peeters S.H."/>
            <person name="Heuer A."/>
            <person name="Rast P."/>
            <person name="Oberbeckmann S."/>
            <person name="Bunk B."/>
            <person name="Jeske O."/>
            <person name="Meyerdierks A."/>
            <person name="Storesund J.E."/>
            <person name="Kallscheuer N."/>
            <person name="Luecker S."/>
            <person name="Lage O.M."/>
            <person name="Pohl T."/>
            <person name="Merkel B.J."/>
            <person name="Hornburger P."/>
            <person name="Mueller R.-W."/>
            <person name="Bruemmer F."/>
            <person name="Labrenz M."/>
            <person name="Spormann A.M."/>
            <person name="Op den Camp H."/>
            <person name="Overmann J."/>
            <person name="Amann R."/>
            <person name="Jetten M.S.M."/>
            <person name="Mascher T."/>
            <person name="Medema M.H."/>
            <person name="Devos D.P."/>
            <person name="Kaster A.-K."/>
            <person name="Ovreas L."/>
            <person name="Rohde M."/>
            <person name="Galperin M.Y."/>
            <person name="Jogler C."/>
        </authorList>
    </citation>
    <scope>NUCLEOTIDE SEQUENCE [LARGE SCALE GENOMIC DNA]</scope>
    <source>
        <strain evidence="2 3">Q31a</strain>
    </source>
</reference>